<proteinExistence type="predicted"/>
<evidence type="ECO:0000313" key="1">
    <source>
        <dbReference type="EMBL" id="AET72699.1"/>
    </source>
</evidence>
<organism evidence="1 2">
    <name type="scientific">Synechococcus phage S-CAM8</name>
    <dbReference type="NCBI Taxonomy" id="754038"/>
    <lineage>
        <taxon>Viruses</taxon>
        <taxon>Duplodnaviria</taxon>
        <taxon>Heunggongvirae</taxon>
        <taxon>Uroviricota</taxon>
        <taxon>Caudoviricetes</taxon>
        <taxon>Pantevenvirales</taxon>
        <taxon>Kyanoviridae</taxon>
        <taxon>Neritesvirus</taxon>
        <taxon>Neritesvirus scam8</taxon>
    </lineage>
</organism>
<sequence length="300" mass="32803">MTQAPPNAEVFKPQLPQIIDLFTLDITPILPSGSSDQAIYRFANWSQVNGADVVYQTNTYTALPLEASGFELNTKGQLARPRLTFANVGLGITALTNTYEDLVGATVQRIRTLTTYLDGAEAADPNAYWGPDEWIVEQKSSETKLAVSFQLTIPFDLEGRALPGRRLLREQCQWRYRSNIGCHYSGSNYFNANDQSVASLSNDVCGKRLDSCRLRFGRVEVVRTFASGILDLEYTNIAAGSVVIVGNYQETTDFTVNSTTGIITSVTIADGVVLTIRFSPTTQGDRLPFGGFPGLTDAMG</sequence>
<dbReference type="GO" id="GO:0030430">
    <property type="term" value="C:host cell cytoplasm"/>
    <property type="evidence" value="ECO:0007669"/>
    <property type="project" value="InterPro"/>
</dbReference>
<name>G8EY09_9CAUD</name>
<evidence type="ECO:0000313" key="2">
    <source>
        <dbReference type="Proteomes" id="UP000297591"/>
    </source>
</evidence>
<dbReference type="Pfam" id="PF05100">
    <property type="entry name" value="Phage_tail_L"/>
    <property type="match status" value="1"/>
</dbReference>
<dbReference type="InterPro" id="IPR006487">
    <property type="entry name" value="Phage_lambda_L"/>
</dbReference>
<accession>G8EY09</accession>
<gene>
    <name evidence="1" type="ORF">SXFG_00149</name>
</gene>
<dbReference type="NCBIfam" id="TIGR01600">
    <property type="entry name" value="phage_tail_L"/>
    <property type="match status" value="1"/>
</dbReference>
<protein>
    <submittedName>
        <fullName evidence="1">Tail protein</fullName>
    </submittedName>
</protein>
<dbReference type="EMBL" id="JF974299">
    <property type="protein sequence ID" value="AET72699.1"/>
    <property type="molecule type" value="Genomic_DNA"/>
</dbReference>
<dbReference type="GO" id="GO:0051536">
    <property type="term" value="F:iron-sulfur cluster binding"/>
    <property type="evidence" value="ECO:0007669"/>
    <property type="project" value="InterPro"/>
</dbReference>
<reference evidence="1 2" key="1">
    <citation type="submission" date="2010-12" db="EMBL/GenBank/DDBJ databases">
        <title>The Genome Sequence of Synechococcus phage S-CAM8 0608SB47.</title>
        <authorList>
            <consortium name="The Broad Institute Genome Sequencing Platform"/>
            <person name="Henn M.R."/>
            <person name="Martiny J."/>
            <person name="Weihe C."/>
            <person name="Levin J."/>
            <person name="Malboeuf C."/>
            <person name="Casali M."/>
            <person name="Russ C."/>
            <person name="Lennon N."/>
            <person name="Chapman S.B."/>
            <person name="Erlich R."/>
            <person name="Young S.K."/>
            <person name="Yandava C."/>
            <person name="Zeng Q."/>
            <person name="Alvarado L."/>
            <person name="Anderson S."/>
            <person name="Berlin A."/>
            <person name="Chen Z."/>
            <person name="Freedman E."/>
            <person name="Gellesch M."/>
            <person name="Goldberg J."/>
            <person name="Green L."/>
            <person name="Griggs A."/>
            <person name="Gujja S."/>
            <person name="Heilman E.R."/>
            <person name="Heiman D."/>
            <person name="Hollinger A."/>
            <person name="Howarth C."/>
            <person name="Larson L."/>
            <person name="Mehta T."/>
            <person name="Pearson M."/>
            <person name="Roberts A."/>
            <person name="Ryan E."/>
            <person name="Saif S."/>
            <person name="Shea T."/>
            <person name="Shenoy N."/>
            <person name="Sisk P."/>
            <person name="Stolte C."/>
            <person name="Sykes S."/>
            <person name="White J."/>
            <person name="Haas B."/>
            <person name="Nusbaum C."/>
            <person name="Birren B."/>
        </authorList>
    </citation>
    <scope>NUCLEOTIDE SEQUENCE [LARGE SCALE GENOMIC DNA]</scope>
    <source>
        <strain evidence="1 2">0608SB47</strain>
    </source>
</reference>
<dbReference type="Proteomes" id="UP000297591">
    <property type="component" value="Segment"/>
</dbReference>
<dbReference type="GO" id="GO:0046718">
    <property type="term" value="P:symbiont entry into host cell"/>
    <property type="evidence" value="ECO:0007669"/>
    <property type="project" value="InterPro"/>
</dbReference>